<name>A0A9J6C3D9_POLVA</name>
<protein>
    <recommendedName>
        <fullName evidence="6">DNA/RNA non-specific endonuclease/pyrophosphatase/phosphodiesterase domain-containing protein</fullName>
    </recommendedName>
</protein>
<dbReference type="PANTHER" id="PTHR13966">
    <property type="entry name" value="ENDONUCLEASE RELATED"/>
    <property type="match status" value="1"/>
</dbReference>
<dbReference type="PANTHER" id="PTHR13966:SF17">
    <property type="entry name" value="ENDONUCLEASE-RELATED"/>
    <property type="match status" value="1"/>
</dbReference>
<evidence type="ECO:0000256" key="3">
    <source>
        <dbReference type="ARBA" id="ARBA00022759"/>
    </source>
</evidence>
<feature type="active site" description="Proton acceptor" evidence="4">
    <location>
        <position position="227"/>
    </location>
</feature>
<sequence>MKNFLKIVFGNAQTCNIYITSFEGNEPAILIRNQYGFAFARPSNGILTFSAGQEFFLVCTSDGTYRPKTCNPAEVIKILPCRKANSVSAVKKEIHCCGPIDENHPRGVGSLYHIGIQVPTQKDQFAILYYSCQNNETHSVYFAQEFINQGRLNGVMLSGKTFAWDKFGYGKISVPLESNNKITYGSDNNPTGQLRRFKEIFNEDLNKAKRYINFEPKKSELYLAKGHLCPHANQPFDTWRKATYFYLNHVPQWQKINNGAWSAVEGYVRSLTTYRNLIITTGGYDQLIIENHATSMVNLNNVTIPKYVWKIIQNNHNP</sequence>
<dbReference type="SUPFAM" id="SSF54060">
    <property type="entry name" value="His-Me finger endonucleases"/>
    <property type="match status" value="1"/>
</dbReference>
<dbReference type="Proteomes" id="UP001107558">
    <property type="component" value="Chromosome 2"/>
</dbReference>
<evidence type="ECO:0000313" key="8">
    <source>
        <dbReference type="Proteomes" id="UP001107558"/>
    </source>
</evidence>
<keyword evidence="5" id="KW-0479">Metal-binding</keyword>
<gene>
    <name evidence="7" type="ORF">PVAND_006243</name>
</gene>
<dbReference type="Pfam" id="PF01223">
    <property type="entry name" value="Endonuclease_NS"/>
    <property type="match status" value="1"/>
</dbReference>
<dbReference type="InterPro" id="IPR040255">
    <property type="entry name" value="Non-specific_endonuclease"/>
</dbReference>
<dbReference type="Gene3D" id="3.40.570.10">
    <property type="entry name" value="Extracellular Endonuclease, subunit A"/>
    <property type="match status" value="1"/>
</dbReference>
<dbReference type="EMBL" id="JADBJN010000002">
    <property type="protein sequence ID" value="KAG5676405.1"/>
    <property type="molecule type" value="Genomic_DNA"/>
</dbReference>
<evidence type="ECO:0000259" key="6">
    <source>
        <dbReference type="Pfam" id="PF01223"/>
    </source>
</evidence>
<dbReference type="GO" id="GO:0046872">
    <property type="term" value="F:metal ion binding"/>
    <property type="evidence" value="ECO:0007669"/>
    <property type="project" value="UniProtKB-KW"/>
</dbReference>
<keyword evidence="8" id="KW-1185">Reference proteome</keyword>
<organism evidence="7 8">
    <name type="scientific">Polypedilum vanderplanki</name>
    <name type="common">Sleeping chironomid midge</name>
    <dbReference type="NCBI Taxonomy" id="319348"/>
    <lineage>
        <taxon>Eukaryota</taxon>
        <taxon>Metazoa</taxon>
        <taxon>Ecdysozoa</taxon>
        <taxon>Arthropoda</taxon>
        <taxon>Hexapoda</taxon>
        <taxon>Insecta</taxon>
        <taxon>Pterygota</taxon>
        <taxon>Neoptera</taxon>
        <taxon>Endopterygota</taxon>
        <taxon>Diptera</taxon>
        <taxon>Nematocera</taxon>
        <taxon>Chironomoidea</taxon>
        <taxon>Chironomidae</taxon>
        <taxon>Chironominae</taxon>
        <taxon>Polypedilum</taxon>
        <taxon>Polypedilum</taxon>
    </lineage>
</organism>
<dbReference type="AlphaFoldDB" id="A0A9J6C3D9"/>
<proteinExistence type="inferred from homology"/>
<dbReference type="GO" id="GO:0005743">
    <property type="term" value="C:mitochondrial inner membrane"/>
    <property type="evidence" value="ECO:0007669"/>
    <property type="project" value="TreeGrafter"/>
</dbReference>
<evidence type="ECO:0000256" key="1">
    <source>
        <dbReference type="ARBA" id="ARBA00010052"/>
    </source>
</evidence>
<evidence type="ECO:0000256" key="2">
    <source>
        <dbReference type="ARBA" id="ARBA00022722"/>
    </source>
</evidence>
<accession>A0A9J6C3D9</accession>
<feature type="domain" description="DNA/RNA non-specific endonuclease/pyrophosphatase/phosphodiesterase" evidence="6">
    <location>
        <begin position="119"/>
        <end position="316"/>
    </location>
</feature>
<dbReference type="GO" id="GO:0006309">
    <property type="term" value="P:apoptotic DNA fragmentation"/>
    <property type="evidence" value="ECO:0007669"/>
    <property type="project" value="TreeGrafter"/>
</dbReference>
<dbReference type="GO" id="GO:0005634">
    <property type="term" value="C:nucleus"/>
    <property type="evidence" value="ECO:0007669"/>
    <property type="project" value="TreeGrafter"/>
</dbReference>
<evidence type="ECO:0000313" key="7">
    <source>
        <dbReference type="EMBL" id="KAG5676405.1"/>
    </source>
</evidence>
<reference evidence="7" key="1">
    <citation type="submission" date="2021-03" db="EMBL/GenBank/DDBJ databases">
        <title>Chromosome level genome of the anhydrobiotic midge Polypedilum vanderplanki.</title>
        <authorList>
            <person name="Yoshida Y."/>
            <person name="Kikawada T."/>
            <person name="Gusev O."/>
        </authorList>
    </citation>
    <scope>NUCLEOTIDE SEQUENCE</scope>
    <source>
        <strain evidence="7">NIAS01</strain>
        <tissue evidence="7">Whole body or cell culture</tissue>
    </source>
</reference>
<keyword evidence="2" id="KW-0540">Nuclease</keyword>
<dbReference type="OrthoDB" id="8194122at2759"/>
<evidence type="ECO:0000256" key="5">
    <source>
        <dbReference type="PIRSR" id="PIRSR640255-2"/>
    </source>
</evidence>
<evidence type="ECO:0000256" key="4">
    <source>
        <dbReference type="PIRSR" id="PIRSR640255-1"/>
    </source>
</evidence>
<dbReference type="GO" id="GO:0003676">
    <property type="term" value="F:nucleic acid binding"/>
    <property type="evidence" value="ECO:0007669"/>
    <property type="project" value="InterPro"/>
</dbReference>
<dbReference type="InterPro" id="IPR001604">
    <property type="entry name" value="Endo_G_ENPP1-like_dom"/>
</dbReference>
<dbReference type="InterPro" id="IPR044929">
    <property type="entry name" value="DNA/RNA_non-sp_Endonuclease_sf"/>
</dbReference>
<dbReference type="GO" id="GO:0000014">
    <property type="term" value="F:single-stranded DNA endodeoxyribonuclease activity"/>
    <property type="evidence" value="ECO:0007669"/>
    <property type="project" value="TreeGrafter"/>
</dbReference>
<comment type="similarity">
    <text evidence="1">Belongs to the DNA/RNA non-specific endonuclease family.</text>
</comment>
<keyword evidence="3" id="KW-0378">Hydrolase</keyword>
<dbReference type="InterPro" id="IPR044925">
    <property type="entry name" value="His-Me_finger_sf"/>
</dbReference>
<dbReference type="GO" id="GO:0004521">
    <property type="term" value="F:RNA endonuclease activity"/>
    <property type="evidence" value="ECO:0007669"/>
    <property type="project" value="TreeGrafter"/>
</dbReference>
<feature type="binding site" evidence="5">
    <location>
        <position position="257"/>
    </location>
    <ligand>
        <name>Mg(2+)</name>
        <dbReference type="ChEBI" id="CHEBI:18420"/>
        <note>catalytic</note>
    </ligand>
</feature>
<comment type="caution">
    <text evidence="7">The sequence shown here is derived from an EMBL/GenBank/DDBJ whole genome shotgun (WGS) entry which is preliminary data.</text>
</comment>
<keyword evidence="3" id="KW-0255">Endonuclease</keyword>